<dbReference type="InParanoid" id="A0A2P6MRA1"/>
<keyword evidence="3" id="KW-1185">Reference proteome</keyword>
<dbReference type="Proteomes" id="UP000241769">
    <property type="component" value="Unassembled WGS sequence"/>
</dbReference>
<organism evidence="2 3">
    <name type="scientific">Planoprotostelium fungivorum</name>
    <dbReference type="NCBI Taxonomy" id="1890364"/>
    <lineage>
        <taxon>Eukaryota</taxon>
        <taxon>Amoebozoa</taxon>
        <taxon>Evosea</taxon>
        <taxon>Variosea</taxon>
        <taxon>Cavosteliida</taxon>
        <taxon>Cavosteliaceae</taxon>
        <taxon>Planoprotostelium</taxon>
    </lineage>
</organism>
<name>A0A2P6MRA1_9EUKA</name>
<feature type="non-terminal residue" evidence="2">
    <location>
        <position position="1"/>
    </location>
</feature>
<reference evidence="2 3" key="1">
    <citation type="journal article" date="2018" name="Genome Biol. Evol.">
        <title>Multiple Roots of Fruiting Body Formation in Amoebozoa.</title>
        <authorList>
            <person name="Hillmann F."/>
            <person name="Forbes G."/>
            <person name="Novohradska S."/>
            <person name="Ferling I."/>
            <person name="Riege K."/>
            <person name="Groth M."/>
            <person name="Westermann M."/>
            <person name="Marz M."/>
            <person name="Spaller T."/>
            <person name="Winckler T."/>
            <person name="Schaap P."/>
            <person name="Glockner G."/>
        </authorList>
    </citation>
    <scope>NUCLEOTIDE SEQUENCE [LARGE SCALE GENOMIC DNA]</scope>
    <source>
        <strain evidence="2 3">Jena</strain>
    </source>
</reference>
<gene>
    <name evidence="2" type="ORF">PROFUN_16240</name>
</gene>
<feature type="region of interest" description="Disordered" evidence="1">
    <location>
        <begin position="67"/>
        <end position="87"/>
    </location>
</feature>
<evidence type="ECO:0000256" key="1">
    <source>
        <dbReference type="SAM" id="MobiDB-lite"/>
    </source>
</evidence>
<protein>
    <submittedName>
        <fullName evidence="2">Uncharacterized protein</fullName>
    </submittedName>
</protein>
<evidence type="ECO:0000313" key="2">
    <source>
        <dbReference type="EMBL" id="PRP74234.1"/>
    </source>
</evidence>
<feature type="region of interest" description="Disordered" evidence="1">
    <location>
        <begin position="152"/>
        <end position="177"/>
    </location>
</feature>
<comment type="caution">
    <text evidence="2">The sequence shown here is derived from an EMBL/GenBank/DDBJ whole genome shotgun (WGS) entry which is preliminary data.</text>
</comment>
<dbReference type="AlphaFoldDB" id="A0A2P6MRA1"/>
<proteinExistence type="predicted"/>
<sequence length="438" mass="50811">ILNTSLGERDGVRRREDVVTLHDCIQWLLQESVVAECPHEDLMAEAEEEGFSNYRVVNRHFQLNIQASTSPSPSMPPKAFETPAEDYQTEHRRRAFNVRGPEEGVPTLLHLPYIHWPIHSDIYDLTCKQKRQRKLLQVNFVVGSTSSQFKEGWRPISPSVSHNRQQHQGPNKNKEDANHYYHPQLFLFYESKEENDQRHDLNSVEPPVVPQIKRGLVLAEDIVHHLEVKKVAEILRHKGDICGGHEHMTTPEIEVRSGCPATSLSRGKHDDSSVDEQNSCGCHEIQIFDYEAVEGSQRSVTHIMTRGSHIPRFKAQCWEWFRQYILCDPDARYSQKIPKKNRWPLAARTKDIGEDCLWEVIDTELGLGLKRRGDKNWDQVKQALSGELLVVESKEAPRLIDREYRSLVAWRWYHTQDSHWNDFVIHVQSFAKAVDRTT</sequence>
<feature type="compositionally biased region" description="Polar residues" evidence="1">
    <location>
        <begin position="158"/>
        <end position="171"/>
    </location>
</feature>
<evidence type="ECO:0000313" key="3">
    <source>
        <dbReference type="Proteomes" id="UP000241769"/>
    </source>
</evidence>
<dbReference type="EMBL" id="MDYQ01000482">
    <property type="protein sequence ID" value="PRP74234.1"/>
    <property type="molecule type" value="Genomic_DNA"/>
</dbReference>
<accession>A0A2P6MRA1</accession>